<dbReference type="EC" id="1.13.11.-" evidence="5"/>
<sequence length="475" mass="52337">MNVKPIAGPQHGYASSGSDVAECVLAVEGFVLEWVRGTLLRNGPGVFEYGDDVVRHWFDGQAQLHRFAIAGGGVTYASRLLQTRAMRAIHEEGRLSFSEFATDPCRSIFKRAMSVFAPQVTDNALVSIERLGQRHYAMTEAPMAVEFDPETLETLGYGPPAPGTMATAHPHHDPASGSLVNLASSYGPVSAYRVFTQSPDGSVRRLCSQRVTRPGYVHSFAMTPRYVAHTEFPFVVNPIDIPLSGRPFIENFRWRPEQGTRIIVWDRQTGRRVGIYETDAGFAFHHVGAWEDGDRLVMEYVDHSTPAVIDALYLDKLRAGERTVHSDRPPPRLRRVTVDLPNGRVGSELRAEHAIEMPRIDDRRHLGRYRAVYGIAAGPDSDYDTPDHIVKLDNETGDARTWEQAGCYPGEPIFLPAPGSCEEDDGVLLSVVLDAGHERSFLLVLDAADLTELARADAPALIPHGIHGTFTPAAP</sequence>
<evidence type="ECO:0000256" key="2">
    <source>
        <dbReference type="ARBA" id="ARBA00022723"/>
    </source>
</evidence>
<keyword evidence="7" id="KW-1185">Reference proteome</keyword>
<evidence type="ECO:0000256" key="1">
    <source>
        <dbReference type="ARBA" id="ARBA00006787"/>
    </source>
</evidence>
<dbReference type="PANTHER" id="PTHR10543">
    <property type="entry name" value="BETA-CAROTENE DIOXYGENASE"/>
    <property type="match status" value="1"/>
</dbReference>
<proteinExistence type="inferred from homology"/>
<keyword evidence="5" id="KW-0223">Dioxygenase</keyword>
<dbReference type="InterPro" id="IPR011048">
    <property type="entry name" value="Haem_d1_sf"/>
</dbReference>
<dbReference type="PANTHER" id="PTHR10543:SF24">
    <property type="entry name" value="CAROTENOID ISOMEROOXYGENASE"/>
    <property type="match status" value="1"/>
</dbReference>
<gene>
    <name evidence="6" type="ORF">NBH00_23530</name>
</gene>
<comment type="similarity">
    <text evidence="1 5">Belongs to the carotenoid oxygenase family.</text>
</comment>
<evidence type="ECO:0000313" key="6">
    <source>
        <dbReference type="EMBL" id="UTI64299.1"/>
    </source>
</evidence>
<accession>A0ABY5DUV0</accession>
<reference evidence="6 7" key="1">
    <citation type="submission" date="2022-06" db="EMBL/GenBank/DDBJ databases">
        <title>Paraconexibacter antarcticus.</title>
        <authorList>
            <person name="Kim C.S."/>
        </authorList>
    </citation>
    <scope>NUCLEOTIDE SEQUENCE [LARGE SCALE GENOMIC DNA]</scope>
    <source>
        <strain evidence="6 7">02-257</strain>
    </source>
</reference>
<organism evidence="6 7">
    <name type="scientific">Paraconexibacter antarcticus</name>
    <dbReference type="NCBI Taxonomy" id="2949664"/>
    <lineage>
        <taxon>Bacteria</taxon>
        <taxon>Bacillati</taxon>
        <taxon>Actinomycetota</taxon>
        <taxon>Thermoleophilia</taxon>
        <taxon>Solirubrobacterales</taxon>
        <taxon>Paraconexibacteraceae</taxon>
        <taxon>Paraconexibacter</taxon>
    </lineage>
</organism>
<comment type="cofactor">
    <cofactor evidence="5">
        <name>Fe(2+)</name>
        <dbReference type="ChEBI" id="CHEBI:29033"/>
    </cofactor>
    <text evidence="5">Binds 1 Fe(2+) ion per subunit.</text>
</comment>
<name>A0ABY5DUV0_9ACTN</name>
<evidence type="ECO:0000256" key="4">
    <source>
        <dbReference type="ARBA" id="ARBA00023004"/>
    </source>
</evidence>
<keyword evidence="4 5" id="KW-0408">Iron</keyword>
<dbReference type="EMBL" id="CP098502">
    <property type="protein sequence ID" value="UTI64299.1"/>
    <property type="molecule type" value="Genomic_DNA"/>
</dbReference>
<dbReference type="RefSeq" id="WP_254571009.1">
    <property type="nucleotide sequence ID" value="NZ_CP098502.1"/>
</dbReference>
<evidence type="ECO:0000256" key="5">
    <source>
        <dbReference type="RuleBase" id="RU364048"/>
    </source>
</evidence>
<dbReference type="SUPFAM" id="SSF51004">
    <property type="entry name" value="C-terminal (heme d1) domain of cytochrome cd1-nitrite reductase"/>
    <property type="match status" value="1"/>
</dbReference>
<dbReference type="InterPro" id="IPR004294">
    <property type="entry name" value="Carotenoid_Oase"/>
</dbReference>
<evidence type="ECO:0000313" key="7">
    <source>
        <dbReference type="Proteomes" id="UP001056035"/>
    </source>
</evidence>
<protein>
    <recommendedName>
        <fullName evidence="5">Dioxygenase</fullName>
        <ecNumber evidence="5">1.13.11.-</ecNumber>
    </recommendedName>
</protein>
<dbReference type="Proteomes" id="UP001056035">
    <property type="component" value="Chromosome"/>
</dbReference>
<dbReference type="Pfam" id="PF03055">
    <property type="entry name" value="RPE65"/>
    <property type="match status" value="1"/>
</dbReference>
<evidence type="ECO:0000256" key="3">
    <source>
        <dbReference type="ARBA" id="ARBA00023002"/>
    </source>
</evidence>
<keyword evidence="2 5" id="KW-0479">Metal-binding</keyword>
<keyword evidence="3 5" id="KW-0560">Oxidoreductase</keyword>